<dbReference type="SUPFAM" id="SSF81324">
    <property type="entry name" value="Voltage-gated potassium channels"/>
    <property type="match status" value="1"/>
</dbReference>
<feature type="transmembrane region" description="Helical" evidence="5">
    <location>
        <begin position="38"/>
        <end position="56"/>
    </location>
</feature>
<keyword evidence="4 5" id="KW-0472">Membrane</keyword>
<feature type="transmembrane region" description="Helical" evidence="5">
    <location>
        <begin position="115"/>
        <end position="134"/>
    </location>
</feature>
<keyword evidence="3 5" id="KW-1133">Transmembrane helix</keyword>
<comment type="subcellular location">
    <subcellularLocation>
        <location evidence="1">Membrane</location>
        <topology evidence="1">Multi-pass membrane protein</topology>
    </subcellularLocation>
</comment>
<protein>
    <recommendedName>
        <fullName evidence="8">Ion transporter</fullName>
    </recommendedName>
</protein>
<evidence type="ECO:0000256" key="3">
    <source>
        <dbReference type="ARBA" id="ARBA00022989"/>
    </source>
</evidence>
<keyword evidence="7" id="KW-1185">Reference proteome</keyword>
<dbReference type="Proteomes" id="UP001596494">
    <property type="component" value="Unassembled WGS sequence"/>
</dbReference>
<comment type="caution">
    <text evidence="6">The sequence shown here is derived from an EMBL/GenBank/DDBJ whole genome shotgun (WGS) entry which is preliminary data.</text>
</comment>
<evidence type="ECO:0008006" key="8">
    <source>
        <dbReference type="Google" id="ProtNLM"/>
    </source>
</evidence>
<name>A0ABW2K9Y5_9BACI</name>
<dbReference type="Gene3D" id="1.10.287.70">
    <property type="match status" value="1"/>
</dbReference>
<dbReference type="EMBL" id="JBHTBY010000017">
    <property type="protein sequence ID" value="MFC7322831.1"/>
    <property type="molecule type" value="Genomic_DNA"/>
</dbReference>
<evidence type="ECO:0000313" key="7">
    <source>
        <dbReference type="Proteomes" id="UP001596494"/>
    </source>
</evidence>
<dbReference type="RefSeq" id="WP_289215191.1">
    <property type="nucleotide sequence ID" value="NZ_JAPVRC010000002.1"/>
</dbReference>
<feature type="transmembrane region" description="Helical" evidence="5">
    <location>
        <begin position="12"/>
        <end position="32"/>
    </location>
</feature>
<sequence length="223" mass="26069">MAVFADKSTKQVIYELLMLGLAAFSVATIWQQNEYDSYIVWGTWSIFFVDFIYRFYKSSKKWDFIKKNPFIVIAAIPLDAIFQFARFARILHLLRLKSITKYYTMPFIKFLKRQHLSYVMGLTAIIIFILIIPMKNIEDNLNSYSETLWHSLRALTFFGRAGFEPETIIGHVIVVVFTILGVILHGLILSIAINFIMEISFIKNLISKWKGETKDKKYHNNES</sequence>
<accession>A0ABW2K9Y5</accession>
<evidence type="ECO:0000256" key="1">
    <source>
        <dbReference type="ARBA" id="ARBA00004141"/>
    </source>
</evidence>
<dbReference type="InterPro" id="IPR027359">
    <property type="entry name" value="Volt_channel_dom_sf"/>
</dbReference>
<feature type="transmembrane region" description="Helical" evidence="5">
    <location>
        <begin position="168"/>
        <end position="196"/>
    </location>
</feature>
<evidence type="ECO:0000256" key="5">
    <source>
        <dbReference type="SAM" id="Phobius"/>
    </source>
</evidence>
<keyword evidence="2 5" id="KW-0812">Transmembrane</keyword>
<reference evidence="7" key="1">
    <citation type="journal article" date="2019" name="Int. J. Syst. Evol. Microbiol.">
        <title>The Global Catalogue of Microorganisms (GCM) 10K type strain sequencing project: providing services to taxonomists for standard genome sequencing and annotation.</title>
        <authorList>
            <consortium name="The Broad Institute Genomics Platform"/>
            <consortium name="The Broad Institute Genome Sequencing Center for Infectious Disease"/>
            <person name="Wu L."/>
            <person name="Ma J."/>
        </authorList>
    </citation>
    <scope>NUCLEOTIDE SEQUENCE [LARGE SCALE GENOMIC DNA]</scope>
    <source>
        <strain evidence="7">CCUG 73951</strain>
    </source>
</reference>
<evidence type="ECO:0000313" key="6">
    <source>
        <dbReference type="EMBL" id="MFC7322831.1"/>
    </source>
</evidence>
<gene>
    <name evidence="6" type="ORF">ACFQMN_18350</name>
</gene>
<dbReference type="Gene3D" id="1.20.120.350">
    <property type="entry name" value="Voltage-gated potassium channels. Chain C"/>
    <property type="match status" value="1"/>
</dbReference>
<proteinExistence type="predicted"/>
<evidence type="ECO:0000256" key="4">
    <source>
        <dbReference type="ARBA" id="ARBA00023136"/>
    </source>
</evidence>
<evidence type="ECO:0000256" key="2">
    <source>
        <dbReference type="ARBA" id="ARBA00022692"/>
    </source>
</evidence>
<organism evidence="6 7">
    <name type="scientific">Halobacillus campisalis</name>
    <dbReference type="NCBI Taxonomy" id="435909"/>
    <lineage>
        <taxon>Bacteria</taxon>
        <taxon>Bacillati</taxon>
        <taxon>Bacillota</taxon>
        <taxon>Bacilli</taxon>
        <taxon>Bacillales</taxon>
        <taxon>Bacillaceae</taxon>
        <taxon>Halobacillus</taxon>
    </lineage>
</organism>